<name>A0ACA9PMJ5_9GLOM</name>
<evidence type="ECO:0000313" key="1">
    <source>
        <dbReference type="EMBL" id="CAG8713072.1"/>
    </source>
</evidence>
<reference evidence="1" key="1">
    <citation type="submission" date="2021-06" db="EMBL/GenBank/DDBJ databases">
        <authorList>
            <person name="Kallberg Y."/>
            <person name="Tangrot J."/>
            <person name="Rosling A."/>
        </authorList>
    </citation>
    <scope>NUCLEOTIDE SEQUENCE</scope>
    <source>
        <strain evidence="1">CL356</strain>
    </source>
</reference>
<organism evidence="1 2">
    <name type="scientific">Acaulospora colombiana</name>
    <dbReference type="NCBI Taxonomy" id="27376"/>
    <lineage>
        <taxon>Eukaryota</taxon>
        <taxon>Fungi</taxon>
        <taxon>Fungi incertae sedis</taxon>
        <taxon>Mucoromycota</taxon>
        <taxon>Glomeromycotina</taxon>
        <taxon>Glomeromycetes</taxon>
        <taxon>Diversisporales</taxon>
        <taxon>Acaulosporaceae</taxon>
        <taxon>Acaulospora</taxon>
    </lineage>
</organism>
<dbReference type="Proteomes" id="UP000789525">
    <property type="component" value="Unassembled WGS sequence"/>
</dbReference>
<evidence type="ECO:0000313" key="2">
    <source>
        <dbReference type="Proteomes" id="UP000789525"/>
    </source>
</evidence>
<dbReference type="EMBL" id="CAJVPT010035959">
    <property type="protein sequence ID" value="CAG8713072.1"/>
    <property type="molecule type" value="Genomic_DNA"/>
</dbReference>
<protein>
    <submittedName>
        <fullName evidence="1">16294_t:CDS:1</fullName>
    </submittedName>
</protein>
<feature type="non-terminal residue" evidence="1">
    <location>
        <position position="127"/>
    </location>
</feature>
<sequence>MPPEVAYKLIKDDLLMDGNPVLNLASFVTTFMEKEAEKLMRENLSKNFIDYEEYPASVDLQNRCVNIIARLFNAPMDQKDSEAMGVSTIGSSEAIILSVLAMKKLWQKRRIAEGKSIEHPNLVMSAS</sequence>
<keyword evidence="2" id="KW-1185">Reference proteome</keyword>
<accession>A0ACA9PMJ5</accession>
<gene>
    <name evidence="1" type="ORF">ACOLOM_LOCUS10770</name>
</gene>
<comment type="caution">
    <text evidence="1">The sequence shown here is derived from an EMBL/GenBank/DDBJ whole genome shotgun (WGS) entry which is preliminary data.</text>
</comment>
<proteinExistence type="predicted"/>